<evidence type="ECO:0000313" key="3">
    <source>
        <dbReference type="Proteomes" id="UP000029917"/>
    </source>
</evidence>
<comment type="caution">
    <text evidence="2">The sequence shown here is derived from an EMBL/GenBank/DDBJ whole genome shotgun (WGS) entry which is preliminary data.</text>
</comment>
<evidence type="ECO:0000256" key="1">
    <source>
        <dbReference type="SAM" id="SignalP"/>
    </source>
</evidence>
<dbReference type="OrthoDB" id="8692at2"/>
<proteinExistence type="predicted"/>
<dbReference type="EMBL" id="JRKS01000008">
    <property type="protein sequence ID" value="KGJ08641.1"/>
    <property type="molecule type" value="Genomic_DNA"/>
</dbReference>
<name>A0A099FEL8_9RHOB</name>
<dbReference type="STRING" id="690417.IC63_04405"/>
<gene>
    <name evidence="2" type="ORF">IC63_04405</name>
</gene>
<reference evidence="2 3" key="2">
    <citation type="submission" date="2014-10" db="EMBL/GenBank/DDBJ databases">
        <title>Paracoccus sanguinis sp. nov., isolated from clinical specimens of New York State patients.</title>
        <authorList>
            <person name="Mingle L.A."/>
            <person name="Cole J.A."/>
            <person name="Lapierre P."/>
            <person name="Musser K.A."/>
        </authorList>
    </citation>
    <scope>NUCLEOTIDE SEQUENCE [LARGE SCALE GENOMIC DNA]</scope>
    <source>
        <strain evidence="2 3">HAMBI 3106</strain>
    </source>
</reference>
<keyword evidence="3" id="KW-1185">Reference proteome</keyword>
<sequence>MLRALIVFTALAAVPALAEDPPRPPLKGTHLSRAQMPNPYAHIPAQCHVETAGGTQNACQYCHTDGLAGRRFGNNVPQRGASNVLGDLTADYAFAAINWPFTPNGSINPWENTLHPERLDAALAATGQDAAAWDMAAWVRQDNWTAARARRPGDPRQWDGARLDDPFRLFPALNPADLPAGDDGFVRSATPAGAFFDDGRGWITGWRSVNFTPYGIFTPLTGSVSGIYVRLPERFMRDAGGRFDLATYAANLDLLSQAVQDRLTDASPRTYAGGAADDPLLPGIYPIGTEFAHPLHYVDVAADGSKGAPSRYPGARAERVKEIRYMYKIRRFDPEYGGPQMKEESAPAYANSREGWIDNGAGWMLAGWIEDAGGALRPQTPSELVQCVGCHSGHMPQPETGGWPDFQSGVGVTVDSTWALPRRLPGADGWREMDSMGYRAPPEGDGIGTAGRSDPVNRKLGVGEFRHFLESVVGVSLYGDMPASVERWLAATIRADAGYSADWPRLPLDDAAAYQAAQAARATLLRELTARGGHLDARGNLQGVLLYPPESQALEAARRYRKVVATQRHDFGKDVFPATPASFRYFRTDDGFAHQDGSAYRVGEVITDREIDGDRVSLTWGVGITPTGIDDSPDYEPLLDWLEGVDND</sequence>
<feature type="chain" id="PRO_5001945584" description="Cytochrome c domain-containing protein" evidence="1">
    <location>
        <begin position="19"/>
        <end position="648"/>
    </location>
</feature>
<keyword evidence="1" id="KW-0732">Signal</keyword>
<protein>
    <recommendedName>
        <fullName evidence="4">Cytochrome c domain-containing protein</fullName>
    </recommendedName>
</protein>
<accession>A0A099FEL8</accession>
<dbReference type="AlphaFoldDB" id="A0A099FEL8"/>
<dbReference type="Proteomes" id="UP000029917">
    <property type="component" value="Unassembled WGS sequence"/>
</dbReference>
<evidence type="ECO:0008006" key="4">
    <source>
        <dbReference type="Google" id="ProtNLM"/>
    </source>
</evidence>
<evidence type="ECO:0000313" key="2">
    <source>
        <dbReference type="EMBL" id="KGJ08641.1"/>
    </source>
</evidence>
<organism evidence="2 3">
    <name type="scientific">Paracoccus sphaerophysae</name>
    <dbReference type="NCBI Taxonomy" id="690417"/>
    <lineage>
        <taxon>Bacteria</taxon>
        <taxon>Pseudomonadati</taxon>
        <taxon>Pseudomonadota</taxon>
        <taxon>Alphaproteobacteria</taxon>
        <taxon>Rhodobacterales</taxon>
        <taxon>Paracoccaceae</taxon>
        <taxon>Paracoccus</taxon>
    </lineage>
</organism>
<dbReference type="RefSeq" id="WP_036717204.1">
    <property type="nucleotide sequence ID" value="NZ_JRKS01000008.1"/>
</dbReference>
<reference evidence="2 3" key="1">
    <citation type="submission" date="2014-09" db="EMBL/GenBank/DDBJ databases">
        <authorList>
            <person name="McGinnis J.M."/>
            <person name="Wolfgang W.J."/>
        </authorList>
    </citation>
    <scope>NUCLEOTIDE SEQUENCE [LARGE SCALE GENOMIC DNA]</scope>
    <source>
        <strain evidence="2 3">HAMBI 3106</strain>
    </source>
</reference>
<feature type="signal peptide" evidence="1">
    <location>
        <begin position="1"/>
        <end position="18"/>
    </location>
</feature>